<protein>
    <submittedName>
        <fullName evidence="1">Uncharacterized protein</fullName>
    </submittedName>
</protein>
<reference evidence="1" key="1">
    <citation type="submission" date="2014-05" db="EMBL/GenBank/DDBJ databases">
        <authorList>
            <person name="Chronopoulou M."/>
        </authorList>
    </citation>
    <scope>NUCLEOTIDE SEQUENCE</scope>
    <source>
        <tissue evidence="1">Whole organism</tissue>
    </source>
</reference>
<dbReference type="EMBL" id="HACA01011529">
    <property type="protein sequence ID" value="CDW28890.1"/>
    <property type="molecule type" value="Transcribed_RNA"/>
</dbReference>
<proteinExistence type="predicted"/>
<name>A0A0K2TSX6_LEPSM</name>
<dbReference type="AlphaFoldDB" id="A0A0K2TSX6"/>
<organism evidence="1">
    <name type="scientific">Lepeophtheirus salmonis</name>
    <name type="common">Salmon louse</name>
    <name type="synonym">Caligus salmonis</name>
    <dbReference type="NCBI Taxonomy" id="72036"/>
    <lineage>
        <taxon>Eukaryota</taxon>
        <taxon>Metazoa</taxon>
        <taxon>Ecdysozoa</taxon>
        <taxon>Arthropoda</taxon>
        <taxon>Crustacea</taxon>
        <taxon>Multicrustacea</taxon>
        <taxon>Hexanauplia</taxon>
        <taxon>Copepoda</taxon>
        <taxon>Siphonostomatoida</taxon>
        <taxon>Caligidae</taxon>
        <taxon>Lepeophtheirus</taxon>
    </lineage>
</organism>
<evidence type="ECO:0000313" key="1">
    <source>
        <dbReference type="EMBL" id="CDW28890.1"/>
    </source>
</evidence>
<sequence>MEYMNSEEKCIDGDPIKYNPGGGRTFLRPLTN</sequence>
<accession>A0A0K2TSX6</accession>